<evidence type="ECO:0000256" key="4">
    <source>
        <dbReference type="ARBA" id="ARBA00022741"/>
    </source>
</evidence>
<dbReference type="InterPro" id="IPR014100">
    <property type="entry name" value="GTP-bd_Obg/CgtA"/>
</dbReference>
<dbReference type="NCBIfam" id="NF008956">
    <property type="entry name" value="PRK12299.1"/>
    <property type="match status" value="1"/>
</dbReference>
<dbReference type="PROSITE" id="PS51883">
    <property type="entry name" value="OBG"/>
    <property type="match status" value="1"/>
</dbReference>
<dbReference type="EC" id="3.6.5.-" evidence="8"/>
<dbReference type="NCBIfam" id="NF008955">
    <property type="entry name" value="PRK12297.1"/>
    <property type="match status" value="1"/>
</dbReference>
<feature type="region of interest" description="Disordered" evidence="9">
    <location>
        <begin position="373"/>
        <end position="398"/>
    </location>
</feature>
<feature type="binding site" evidence="8">
    <location>
        <begin position="213"/>
        <end position="216"/>
    </location>
    <ligand>
        <name>GTP</name>
        <dbReference type="ChEBI" id="CHEBI:37565"/>
    </ligand>
</feature>
<dbReference type="GO" id="GO:0005525">
    <property type="term" value="F:GTP binding"/>
    <property type="evidence" value="ECO:0007669"/>
    <property type="project" value="UniProtKB-UniRule"/>
</dbReference>
<evidence type="ECO:0000259" key="11">
    <source>
        <dbReference type="PROSITE" id="PS51883"/>
    </source>
</evidence>
<keyword evidence="13" id="KW-1185">Reference proteome</keyword>
<dbReference type="PROSITE" id="PS00905">
    <property type="entry name" value="GTP1_OBG"/>
    <property type="match status" value="1"/>
</dbReference>
<evidence type="ECO:0000313" key="13">
    <source>
        <dbReference type="Proteomes" id="UP000787472"/>
    </source>
</evidence>
<dbReference type="AlphaFoldDB" id="A0A9E5JQQ3"/>
<evidence type="ECO:0000256" key="5">
    <source>
        <dbReference type="ARBA" id="ARBA00022801"/>
    </source>
</evidence>
<dbReference type="GO" id="GO:0043022">
    <property type="term" value="F:ribosome binding"/>
    <property type="evidence" value="ECO:0007669"/>
    <property type="project" value="UniProtKB-ARBA"/>
</dbReference>
<feature type="domain" description="Obg" evidence="11">
    <location>
        <begin position="1"/>
        <end position="159"/>
    </location>
</feature>
<comment type="cofactor">
    <cofactor evidence="8">
        <name>Mg(2+)</name>
        <dbReference type="ChEBI" id="CHEBI:18420"/>
    </cofactor>
</comment>
<name>A0A9E5JQQ3_9GAMM</name>
<dbReference type="SUPFAM" id="SSF82051">
    <property type="entry name" value="Obg GTP-binding protein N-terminal domain"/>
    <property type="match status" value="1"/>
</dbReference>
<feature type="binding site" evidence="8">
    <location>
        <position position="193"/>
    </location>
    <ligand>
        <name>Mg(2+)</name>
        <dbReference type="ChEBI" id="CHEBI:18420"/>
    </ligand>
</feature>
<sequence>MKFVDEAPIYVAAGSGGNGCMSFWREKFVAKGGPDGGDGGDGGSVFLEADSELNTLVDYRYQPKYRAESGQSGRGANCTGAKGADLILKVPVGTTVLDTDTEEKLGDLTEAGQRLMVARGGFHGIGNARFKSSVNRAPRQTKPGQPGEERNLKLELKVLADVGLLGLPNAGKSTFIRAVSSAKPKVADYPFTTLVPNLGVVKVQAHRSFVVADIPGVIEGASEGAGLGIRFLKHLTRCRILLHLVDMSPFDGSSPADNAQAIIDELGDFSPTLAKRDRWLLLNKVDLLPPEEAEARCQEVVDQLGWEGPVFRISAINKQGTQELCGKVLDYLEERWDAERTDPELAEAETAMQDAMQEEARERIEELRARHRAQRLAGKDDDDDFDDDDCDVDFEYVP</sequence>
<dbReference type="InterPro" id="IPR045086">
    <property type="entry name" value="OBG_GTPase"/>
</dbReference>
<comment type="caution">
    <text evidence="12">The sequence shown here is derived from an EMBL/GenBank/DDBJ whole genome shotgun (WGS) entry which is preliminary data.</text>
</comment>
<dbReference type="Pfam" id="PF01018">
    <property type="entry name" value="GTP1_OBG"/>
    <property type="match status" value="1"/>
</dbReference>
<dbReference type="PANTHER" id="PTHR11702:SF31">
    <property type="entry name" value="MITOCHONDRIAL RIBOSOME-ASSOCIATED GTPASE 2"/>
    <property type="match status" value="1"/>
</dbReference>
<dbReference type="InterPro" id="IPR036726">
    <property type="entry name" value="GTP1_OBG_dom_sf"/>
</dbReference>
<feature type="binding site" evidence="8">
    <location>
        <begin position="166"/>
        <end position="173"/>
    </location>
    <ligand>
        <name>GTP</name>
        <dbReference type="ChEBI" id="CHEBI:37565"/>
    </ligand>
</feature>
<reference evidence="12" key="1">
    <citation type="submission" date="2020-03" db="EMBL/GenBank/DDBJ databases">
        <authorList>
            <person name="Guo F."/>
        </authorList>
    </citation>
    <scope>NUCLEOTIDE SEQUENCE</scope>
    <source>
        <strain evidence="12">JCM 30134</strain>
    </source>
</reference>
<evidence type="ECO:0000313" key="12">
    <source>
        <dbReference type="EMBL" id="NHO64938.1"/>
    </source>
</evidence>
<dbReference type="GO" id="GO:0005737">
    <property type="term" value="C:cytoplasm"/>
    <property type="evidence" value="ECO:0007669"/>
    <property type="project" value="UniProtKB-SubCell"/>
</dbReference>
<dbReference type="InterPro" id="IPR027417">
    <property type="entry name" value="P-loop_NTPase"/>
</dbReference>
<keyword evidence="7 8" id="KW-0342">GTP-binding</keyword>
<feature type="binding site" evidence="8">
    <location>
        <begin position="314"/>
        <end position="316"/>
    </location>
    <ligand>
        <name>GTP</name>
        <dbReference type="ChEBI" id="CHEBI:37565"/>
    </ligand>
</feature>
<organism evidence="12 13">
    <name type="scientific">Pseudomaricurvus hydrocarbonicus</name>
    <dbReference type="NCBI Taxonomy" id="1470433"/>
    <lineage>
        <taxon>Bacteria</taxon>
        <taxon>Pseudomonadati</taxon>
        <taxon>Pseudomonadota</taxon>
        <taxon>Gammaproteobacteria</taxon>
        <taxon>Cellvibrionales</taxon>
        <taxon>Cellvibrionaceae</taxon>
        <taxon>Pseudomaricurvus</taxon>
    </lineage>
</organism>
<accession>A0A9E5JQQ3</accession>
<evidence type="ECO:0000259" key="10">
    <source>
        <dbReference type="PROSITE" id="PS51710"/>
    </source>
</evidence>
<dbReference type="CDD" id="cd01898">
    <property type="entry name" value="Obg"/>
    <property type="match status" value="1"/>
</dbReference>
<feature type="domain" description="OBG-type G" evidence="10">
    <location>
        <begin position="160"/>
        <end position="333"/>
    </location>
</feature>
<comment type="function">
    <text evidence="8">An essential GTPase which binds GTP, GDP and possibly (p)ppGpp with moderate affinity, with high nucleotide exchange rates and a fairly low GTP hydrolysis rate. Plays a role in control of the cell cycle, stress response, ribosome biogenesis and in those bacteria that undergo differentiation, in morphogenesis control.</text>
</comment>
<dbReference type="EMBL" id="JAAONZ010000003">
    <property type="protein sequence ID" value="NHO64938.1"/>
    <property type="molecule type" value="Genomic_DNA"/>
</dbReference>
<dbReference type="NCBIfam" id="TIGR02729">
    <property type="entry name" value="Obg_CgtA"/>
    <property type="match status" value="1"/>
</dbReference>
<dbReference type="RefSeq" id="WP_167182754.1">
    <property type="nucleotide sequence ID" value="NZ_JAAONZ010000003.1"/>
</dbReference>
<keyword evidence="3 8" id="KW-0479">Metal-binding</keyword>
<comment type="subunit">
    <text evidence="8">Monomer.</text>
</comment>
<dbReference type="Proteomes" id="UP000787472">
    <property type="component" value="Unassembled WGS sequence"/>
</dbReference>
<keyword evidence="4 8" id="KW-0547">Nucleotide-binding</keyword>
<dbReference type="InterPro" id="IPR006169">
    <property type="entry name" value="GTP1_OBG_dom"/>
</dbReference>
<feature type="binding site" evidence="8">
    <location>
        <begin position="191"/>
        <end position="195"/>
    </location>
    <ligand>
        <name>GTP</name>
        <dbReference type="ChEBI" id="CHEBI:37565"/>
    </ligand>
</feature>
<proteinExistence type="inferred from homology"/>
<dbReference type="InterPro" id="IPR006074">
    <property type="entry name" value="GTP1-OBG_CS"/>
</dbReference>
<keyword evidence="6 8" id="KW-0460">Magnesium</keyword>
<evidence type="ECO:0000256" key="7">
    <source>
        <dbReference type="ARBA" id="ARBA00023134"/>
    </source>
</evidence>
<comment type="similarity">
    <text evidence="1 8">Belongs to the TRAFAC class OBG-HflX-like GTPase superfamily. OBG GTPase family.</text>
</comment>
<protein>
    <recommendedName>
        <fullName evidence="8">GTPase Obg</fullName>
        <ecNumber evidence="8">3.6.5.-</ecNumber>
    </recommendedName>
    <alternativeName>
        <fullName evidence="8">GTP-binding protein Obg</fullName>
    </alternativeName>
</protein>
<dbReference type="SUPFAM" id="SSF52540">
    <property type="entry name" value="P-loop containing nucleoside triphosphate hydrolases"/>
    <property type="match status" value="1"/>
</dbReference>
<dbReference type="GO" id="GO:0000287">
    <property type="term" value="F:magnesium ion binding"/>
    <property type="evidence" value="ECO:0007669"/>
    <property type="project" value="InterPro"/>
</dbReference>
<comment type="subcellular location">
    <subcellularLocation>
        <location evidence="8">Cytoplasm</location>
    </subcellularLocation>
</comment>
<dbReference type="Pfam" id="PF01926">
    <property type="entry name" value="MMR_HSR1"/>
    <property type="match status" value="1"/>
</dbReference>
<dbReference type="FunFam" id="2.70.210.12:FF:000001">
    <property type="entry name" value="GTPase Obg"/>
    <property type="match status" value="1"/>
</dbReference>
<dbReference type="InterPro" id="IPR006073">
    <property type="entry name" value="GTP-bd"/>
</dbReference>
<evidence type="ECO:0000256" key="2">
    <source>
        <dbReference type="ARBA" id="ARBA00022490"/>
    </source>
</evidence>
<feature type="binding site" evidence="8">
    <location>
        <begin position="283"/>
        <end position="286"/>
    </location>
    <ligand>
        <name>GTP</name>
        <dbReference type="ChEBI" id="CHEBI:37565"/>
    </ligand>
</feature>
<dbReference type="PANTHER" id="PTHR11702">
    <property type="entry name" value="DEVELOPMENTALLY REGULATED GTP-BINDING PROTEIN-RELATED"/>
    <property type="match status" value="1"/>
</dbReference>
<dbReference type="GO" id="GO:0042254">
    <property type="term" value="P:ribosome biogenesis"/>
    <property type="evidence" value="ECO:0007669"/>
    <property type="project" value="UniProtKB-UniRule"/>
</dbReference>
<keyword evidence="2 8" id="KW-0963">Cytoplasm</keyword>
<dbReference type="GO" id="GO:0003924">
    <property type="term" value="F:GTPase activity"/>
    <property type="evidence" value="ECO:0007669"/>
    <property type="project" value="UniProtKB-UniRule"/>
</dbReference>
<dbReference type="Gene3D" id="3.40.50.300">
    <property type="entry name" value="P-loop containing nucleotide triphosphate hydrolases"/>
    <property type="match status" value="1"/>
</dbReference>
<evidence type="ECO:0000256" key="6">
    <source>
        <dbReference type="ARBA" id="ARBA00022842"/>
    </source>
</evidence>
<keyword evidence="5 8" id="KW-0378">Hydrolase</keyword>
<dbReference type="PRINTS" id="PR00326">
    <property type="entry name" value="GTP1OBG"/>
</dbReference>
<dbReference type="Gene3D" id="2.70.210.12">
    <property type="entry name" value="GTP1/OBG domain"/>
    <property type="match status" value="1"/>
</dbReference>
<gene>
    <name evidence="12" type="primary">cgtA</name>
    <name evidence="8" type="synonym">obg</name>
    <name evidence="12" type="ORF">G8770_05210</name>
</gene>
<feature type="compositionally biased region" description="Acidic residues" evidence="9">
    <location>
        <begin position="380"/>
        <end position="398"/>
    </location>
</feature>
<evidence type="ECO:0000256" key="3">
    <source>
        <dbReference type="ARBA" id="ARBA00022723"/>
    </source>
</evidence>
<dbReference type="InterPro" id="IPR031167">
    <property type="entry name" value="G_OBG"/>
</dbReference>
<dbReference type="HAMAP" id="MF_01454">
    <property type="entry name" value="GTPase_Obg"/>
    <property type="match status" value="1"/>
</dbReference>
<feature type="binding site" evidence="8">
    <location>
        <position position="173"/>
    </location>
    <ligand>
        <name>Mg(2+)</name>
        <dbReference type="ChEBI" id="CHEBI:18420"/>
    </ligand>
</feature>
<evidence type="ECO:0000256" key="1">
    <source>
        <dbReference type="ARBA" id="ARBA00007699"/>
    </source>
</evidence>
<dbReference type="PROSITE" id="PS51710">
    <property type="entry name" value="G_OBG"/>
    <property type="match status" value="1"/>
</dbReference>
<dbReference type="PIRSF" id="PIRSF002401">
    <property type="entry name" value="GTP_bd_Obg/CgtA"/>
    <property type="match status" value="1"/>
</dbReference>
<evidence type="ECO:0000256" key="8">
    <source>
        <dbReference type="HAMAP-Rule" id="MF_01454"/>
    </source>
</evidence>
<evidence type="ECO:0000256" key="9">
    <source>
        <dbReference type="SAM" id="MobiDB-lite"/>
    </source>
</evidence>